<accession>A0AA96IEB9</accession>
<evidence type="ECO:0000313" key="3">
    <source>
        <dbReference type="EMBL" id="WNP37364.1"/>
    </source>
</evidence>
<sequence length="117" mass="13786">MNNLLNIALSVLPKTKAKWYQFDKLEVDNRGKEKATYKEPINIIGSFQAMDIKTIQEMGLDINKDYKVFYTSNNIKQVQRNTSPDYLEILEDKYDILDNNNWFKINGWNGFLCIKQI</sequence>
<dbReference type="InterPro" id="IPR054441">
    <property type="entry name" value="Gp28-like"/>
</dbReference>
<proteinExistence type="predicted"/>
<dbReference type="EMBL" id="CP134853">
    <property type="protein sequence ID" value="WNL27991.1"/>
    <property type="molecule type" value="Genomic_DNA"/>
</dbReference>
<name>A0AA96IEB9_9BACT</name>
<reference evidence="1" key="1">
    <citation type="submission" date="2023-09" db="EMBL/GenBank/DDBJ databases">
        <title>Arcobacter tbilisiensis sp. nov. isolated from chicken meat in Tbilisi, Georgia.</title>
        <authorList>
            <person name="Matthias R."/>
            <person name="Zautner A.E."/>
        </authorList>
    </citation>
    <scope>NUCLEOTIDE SEQUENCE</scope>
    <source>
        <strain evidence="3">LEO 101</strain>
        <strain evidence="1">LEO 49</strain>
        <strain evidence="4">LEO 50</strain>
        <strain evidence="2">LEO 53</strain>
    </source>
</reference>
<evidence type="ECO:0000313" key="2">
    <source>
        <dbReference type="EMBL" id="WNL31214.1"/>
    </source>
</evidence>
<evidence type="ECO:0000313" key="4">
    <source>
        <dbReference type="EMBL" id="WNP39456.1"/>
    </source>
</evidence>
<dbReference type="EMBL" id="CP135131">
    <property type="protein sequence ID" value="WNP39456.1"/>
    <property type="molecule type" value="Genomic_DNA"/>
</dbReference>
<dbReference type="AlphaFoldDB" id="A0AA96IEB9"/>
<dbReference type="EMBL" id="CP134855">
    <property type="protein sequence ID" value="WNL31214.1"/>
    <property type="molecule type" value="Genomic_DNA"/>
</dbReference>
<organism evidence="1">
    <name type="scientific">Arcobacter sp. AZ-2023</name>
    <dbReference type="NCBI Taxonomy" id="3074453"/>
    <lineage>
        <taxon>Bacteria</taxon>
        <taxon>Pseudomonadati</taxon>
        <taxon>Campylobacterota</taxon>
        <taxon>Epsilonproteobacteria</taxon>
        <taxon>Campylobacterales</taxon>
        <taxon>Arcobacteraceae</taxon>
        <taxon>Arcobacter</taxon>
    </lineage>
</organism>
<dbReference type="Pfam" id="PF22755">
    <property type="entry name" value="E217_gp28"/>
    <property type="match status" value="1"/>
</dbReference>
<protein>
    <submittedName>
        <fullName evidence="1">Uncharacterized protein</fullName>
    </submittedName>
</protein>
<gene>
    <name evidence="3" type="ORF">RJG58_06900</name>
    <name evidence="4" type="ORF">RMP69_06900</name>
    <name evidence="1" type="ORF">RMQ65_01195</name>
    <name evidence="2" type="ORF">RMQ67_06900</name>
</gene>
<dbReference type="EMBL" id="CP135130">
    <property type="protein sequence ID" value="WNP37364.1"/>
    <property type="molecule type" value="Genomic_DNA"/>
</dbReference>
<evidence type="ECO:0000313" key="1">
    <source>
        <dbReference type="EMBL" id="WNL27991.1"/>
    </source>
</evidence>